<feature type="transmembrane region" description="Helical" evidence="25">
    <location>
        <begin position="122"/>
        <end position="146"/>
    </location>
</feature>
<feature type="transmembrane region" description="Helical" evidence="25">
    <location>
        <begin position="55"/>
        <end position="73"/>
    </location>
</feature>
<evidence type="ECO:0000256" key="19">
    <source>
        <dbReference type="ARBA" id="ARBA00044919"/>
    </source>
</evidence>
<evidence type="ECO:0000256" key="22">
    <source>
        <dbReference type="ARBA" id="ARBA00045018"/>
    </source>
</evidence>
<evidence type="ECO:0000256" key="23">
    <source>
        <dbReference type="ARBA" id="ARBA00045709"/>
    </source>
</evidence>
<keyword evidence="4 25" id="KW-0812">Transmembrane</keyword>
<accession>A0A177BCF0</accession>
<comment type="catalytic activity">
    <reaction evidence="10">
        <text>L-alpha-aminoacyl-L-arginine(out) = L-alpha-aminoacyl-L-arginine(in)</text>
        <dbReference type="Rhea" id="RHEA:79367"/>
        <dbReference type="ChEBI" id="CHEBI:229968"/>
    </reaction>
</comment>
<comment type="catalytic activity">
    <reaction evidence="9">
        <text>L-histidyl-glycine(out) = L-histidyl-glycine(in)</text>
        <dbReference type="Rhea" id="RHEA:79395"/>
        <dbReference type="ChEBI" id="CHEBI:229957"/>
    </reaction>
</comment>
<keyword evidence="5 25" id="KW-1133">Transmembrane helix</keyword>
<dbReference type="InterPro" id="IPR011701">
    <property type="entry name" value="MFS"/>
</dbReference>
<keyword evidence="6 25" id="KW-0472">Membrane</keyword>
<comment type="catalytic activity">
    <reaction evidence="17">
        <text>L-arginyl-glycine(out) = L-arginyl-glycine(in)</text>
        <dbReference type="Rhea" id="RHEA:79391"/>
        <dbReference type="ChEBI" id="CHEBI:229955"/>
    </reaction>
</comment>
<evidence type="ECO:0000256" key="7">
    <source>
        <dbReference type="ARBA" id="ARBA00023228"/>
    </source>
</evidence>
<dbReference type="Proteomes" id="UP000078046">
    <property type="component" value="Unassembled WGS sequence"/>
</dbReference>
<feature type="transmembrane region" description="Helical" evidence="25">
    <location>
        <begin position="393"/>
        <end position="411"/>
    </location>
</feature>
<feature type="transmembrane region" description="Helical" evidence="25">
    <location>
        <begin position="186"/>
        <end position="206"/>
    </location>
</feature>
<feature type="transmembrane region" description="Helical" evidence="25">
    <location>
        <begin position="423"/>
        <end position="445"/>
    </location>
</feature>
<evidence type="ECO:0000256" key="3">
    <source>
        <dbReference type="ARBA" id="ARBA00022448"/>
    </source>
</evidence>
<comment type="caution">
    <text evidence="26">The sequence shown here is derived from an EMBL/GenBank/DDBJ whole genome shotgun (WGS) entry which is preliminary data.</text>
</comment>
<dbReference type="EMBL" id="LWCA01000017">
    <property type="protein sequence ID" value="OAF71880.1"/>
    <property type="molecule type" value="Genomic_DNA"/>
</dbReference>
<comment type="catalytic activity">
    <reaction evidence="11">
        <text>L-alpha-aminoacyl-L-histidine(out) = L-alpha-aminoacyl-L-histidine(in)</text>
        <dbReference type="Rhea" id="RHEA:79375"/>
        <dbReference type="ChEBI" id="CHEBI:229967"/>
    </reaction>
</comment>
<feature type="transmembrane region" description="Helical" evidence="25">
    <location>
        <begin position="338"/>
        <end position="358"/>
    </location>
</feature>
<dbReference type="PANTHER" id="PTHR23512:SF3">
    <property type="entry name" value="MAJOR FACILITATOR SUPERFAMILY DOMAIN-CONTAINING PROTEIN 1"/>
    <property type="match status" value="1"/>
</dbReference>
<comment type="similarity">
    <text evidence="2">Belongs to the major facilitator superfamily.</text>
</comment>
<reference evidence="26 27" key="1">
    <citation type="submission" date="2016-04" db="EMBL/GenBank/DDBJ databases">
        <title>The genome of Intoshia linei affirms orthonectids as highly simplified spiralians.</title>
        <authorList>
            <person name="Mikhailov K.V."/>
            <person name="Slusarev G.S."/>
            <person name="Nikitin M.A."/>
            <person name="Logacheva M.D."/>
            <person name="Penin A."/>
            <person name="Aleoshin V."/>
            <person name="Panchin Y.V."/>
        </authorList>
    </citation>
    <scope>NUCLEOTIDE SEQUENCE [LARGE SCALE GENOMIC DNA]</scope>
    <source>
        <strain evidence="26">Intl2013</strain>
        <tissue evidence="26">Whole animal</tissue>
    </source>
</reference>
<dbReference type="Pfam" id="PF07690">
    <property type="entry name" value="MFS_1"/>
    <property type="match status" value="2"/>
</dbReference>
<comment type="catalytic activity">
    <reaction evidence="20">
        <text>L-lysyl-glycine(out) = L-lysyl-glycine(in)</text>
        <dbReference type="Rhea" id="RHEA:79407"/>
        <dbReference type="ChEBI" id="CHEBI:191202"/>
    </reaction>
</comment>
<comment type="catalytic activity">
    <reaction evidence="14">
        <text>L-aspartyl-L-lysine(out) = L-aspartyl-L-lysine(in)</text>
        <dbReference type="Rhea" id="RHEA:79411"/>
        <dbReference type="ChEBI" id="CHEBI:229953"/>
    </reaction>
</comment>
<organism evidence="26 27">
    <name type="scientific">Intoshia linei</name>
    <dbReference type="NCBI Taxonomy" id="1819745"/>
    <lineage>
        <taxon>Eukaryota</taxon>
        <taxon>Metazoa</taxon>
        <taxon>Spiralia</taxon>
        <taxon>Lophotrochozoa</taxon>
        <taxon>Mesozoa</taxon>
        <taxon>Orthonectida</taxon>
        <taxon>Rhopaluridae</taxon>
        <taxon>Intoshia</taxon>
    </lineage>
</organism>
<comment type="subcellular location">
    <subcellularLocation>
        <location evidence="1">Lysosome membrane</location>
        <topology evidence="1">Multi-pass membrane protein</topology>
    </subcellularLocation>
</comment>
<comment type="catalytic activity">
    <reaction evidence="19">
        <text>L-alanyl-L-lysine(out) = L-alanyl-L-lysine(in)</text>
        <dbReference type="Rhea" id="RHEA:79415"/>
        <dbReference type="ChEBI" id="CHEBI:192470"/>
    </reaction>
</comment>
<evidence type="ECO:0000256" key="10">
    <source>
        <dbReference type="ARBA" id="ARBA00044881"/>
    </source>
</evidence>
<comment type="subunit">
    <text evidence="24">Homodimer. Interacts with lysosomal protein GLMP (via lumenal domain); the interaction starts while both proteins are still in the endoplasmic reticulum and is required for stabilization of MFSD1 in lysosomes but has no direct effect on its targeting to lysosomes or transporter activity.</text>
</comment>
<dbReference type="SUPFAM" id="SSF103473">
    <property type="entry name" value="MFS general substrate transporter"/>
    <property type="match status" value="1"/>
</dbReference>
<evidence type="ECO:0000256" key="25">
    <source>
        <dbReference type="SAM" id="Phobius"/>
    </source>
</evidence>
<sequence>MSLENEYLLYENSDNDENSTADMKHDTMGKSIDGSQDDSTVIIKLPFILGPCCRYLVGILIAILCTGSYFSYDSPGSMSKHLAEYPLEIENDKFMLLYSLYSWPNVIMSFIGGFLVDRVLGLRLGACIFIFLVSIGHALVVAGLFMNKFWIMCLGRFIFGLGGESLQVTQNSYVVKWFEKHGELNTVFGCMLSLARLGSSMSLIILPSIYKSLSKYHLSNTVKLGLTFSVALLFCCVCFIVSILLMHIDKKKEVAEKIFQKSVVKHTNGTYGTFDQDQTDTTENTKKIRIYDIKNFCLSFYLITLIIVLYYLAAFPFVSIASSFIQRKYEYDDITAGQIVGVIYIASGLISPFIGILIDKVGYNIYWVQFGIMLTLLVHILFCFTFTPPIIQMLIMSIGFSIVSSALWPMIAMTVDKNYLSTAFGLTQSAQNLGLAIFTIVIGYISKIFGYFLSEVIFVTVVCCALLVSLFLYIEDLKQGEQLNMSKKKHINIQIAKELINESTEIL</sequence>
<dbReference type="InterPro" id="IPR052187">
    <property type="entry name" value="MFSD1"/>
</dbReference>
<feature type="transmembrane region" description="Helical" evidence="25">
    <location>
        <begin position="226"/>
        <end position="248"/>
    </location>
</feature>
<comment type="catalytic activity">
    <reaction evidence="13">
        <text>L-alpha-aminoacyl-L-lysine(out) = L-alpha-aminoacyl-L-lysine(in)</text>
        <dbReference type="Rhea" id="RHEA:79383"/>
        <dbReference type="ChEBI" id="CHEBI:229966"/>
    </reaction>
</comment>
<feature type="transmembrane region" description="Helical" evidence="25">
    <location>
        <begin position="451"/>
        <end position="474"/>
    </location>
</feature>
<dbReference type="GO" id="GO:0022857">
    <property type="term" value="F:transmembrane transporter activity"/>
    <property type="evidence" value="ECO:0007669"/>
    <property type="project" value="InterPro"/>
</dbReference>
<keyword evidence="27" id="KW-1185">Reference proteome</keyword>
<dbReference type="Gene3D" id="1.20.1250.20">
    <property type="entry name" value="MFS general substrate transporter like domains"/>
    <property type="match status" value="2"/>
</dbReference>
<dbReference type="OrthoDB" id="424834at2759"/>
<evidence type="ECO:0000256" key="12">
    <source>
        <dbReference type="ARBA" id="ARBA00044891"/>
    </source>
</evidence>
<evidence type="ECO:0000256" key="6">
    <source>
        <dbReference type="ARBA" id="ARBA00023136"/>
    </source>
</evidence>
<evidence type="ECO:0000313" key="26">
    <source>
        <dbReference type="EMBL" id="OAF71880.1"/>
    </source>
</evidence>
<evidence type="ECO:0000256" key="18">
    <source>
        <dbReference type="ARBA" id="ARBA00044912"/>
    </source>
</evidence>
<evidence type="ECO:0000256" key="15">
    <source>
        <dbReference type="ARBA" id="ARBA00044899"/>
    </source>
</evidence>
<evidence type="ECO:0000256" key="11">
    <source>
        <dbReference type="ARBA" id="ARBA00044884"/>
    </source>
</evidence>
<comment type="function">
    <text evidence="23">Lysosomal dipeptide uniporter that selectively exports lysine, arginine or histidine-containing dipeptides with a net positive charge from the lysosome lumen into the cytosol. Could play a role in a specific type of protein O-glycosylation indirectly regulating macrophages migration and tissue invasion. Also essential for liver homeostasis.</text>
</comment>
<evidence type="ECO:0000256" key="16">
    <source>
        <dbReference type="ARBA" id="ARBA00044900"/>
    </source>
</evidence>
<evidence type="ECO:0000256" key="5">
    <source>
        <dbReference type="ARBA" id="ARBA00022989"/>
    </source>
</evidence>
<dbReference type="GO" id="GO:0005765">
    <property type="term" value="C:lysosomal membrane"/>
    <property type="evidence" value="ECO:0007669"/>
    <property type="project" value="UniProtKB-SubCell"/>
</dbReference>
<dbReference type="PANTHER" id="PTHR23512">
    <property type="entry name" value="MAJOR FACILITATOR SUPERFAMILY DOMAIN-CONTAINING PROTEIN 1"/>
    <property type="match status" value="1"/>
</dbReference>
<evidence type="ECO:0000256" key="2">
    <source>
        <dbReference type="ARBA" id="ARBA00008335"/>
    </source>
</evidence>
<feature type="transmembrane region" description="Helical" evidence="25">
    <location>
        <begin position="94"/>
        <end position="116"/>
    </location>
</feature>
<gene>
    <name evidence="26" type="ORF">A3Q56_00348</name>
</gene>
<evidence type="ECO:0000256" key="20">
    <source>
        <dbReference type="ARBA" id="ARBA00044924"/>
    </source>
</evidence>
<comment type="catalytic activity">
    <reaction evidence="12">
        <text>L-lysyl-L-alpha-amino acid(out) = L-lysyl-L-alpha-amino acid(in)</text>
        <dbReference type="Rhea" id="RHEA:79387"/>
        <dbReference type="ChEBI" id="CHEBI:229965"/>
    </reaction>
</comment>
<evidence type="ECO:0000256" key="9">
    <source>
        <dbReference type="ARBA" id="ARBA00044878"/>
    </source>
</evidence>
<evidence type="ECO:0000256" key="24">
    <source>
        <dbReference type="ARBA" id="ARBA00046376"/>
    </source>
</evidence>
<protein>
    <recommendedName>
        <fullName evidence="21">Lysosomal dipeptide transporter MFSD1</fullName>
    </recommendedName>
    <alternativeName>
        <fullName evidence="22">Major facilitator superfamily domain-containing protein 1</fullName>
    </alternativeName>
</protein>
<dbReference type="AlphaFoldDB" id="A0A177BCF0"/>
<evidence type="ECO:0000256" key="8">
    <source>
        <dbReference type="ARBA" id="ARBA00044876"/>
    </source>
</evidence>
<evidence type="ECO:0000256" key="21">
    <source>
        <dbReference type="ARBA" id="ARBA00044985"/>
    </source>
</evidence>
<feature type="transmembrane region" description="Helical" evidence="25">
    <location>
        <begin position="296"/>
        <end position="318"/>
    </location>
</feature>
<feature type="transmembrane region" description="Helical" evidence="25">
    <location>
        <begin position="365"/>
        <end position="387"/>
    </location>
</feature>
<comment type="catalytic activity">
    <reaction evidence="15">
        <text>L-arginyl-L-alpha-amino acid(out) = L-arginyl-L-alpha-amino acid(in)</text>
        <dbReference type="Rhea" id="RHEA:79371"/>
        <dbReference type="ChEBI" id="CHEBI:84315"/>
    </reaction>
</comment>
<comment type="catalytic activity">
    <reaction evidence="8">
        <text>L-lysyl-L-alanine(out) = L-lysyl-L-alanine(in)</text>
        <dbReference type="Rhea" id="RHEA:79399"/>
        <dbReference type="ChEBI" id="CHEBI:229954"/>
    </reaction>
</comment>
<evidence type="ECO:0000256" key="1">
    <source>
        <dbReference type="ARBA" id="ARBA00004155"/>
    </source>
</evidence>
<name>A0A177BCF0_9BILA</name>
<evidence type="ECO:0000256" key="13">
    <source>
        <dbReference type="ARBA" id="ARBA00044893"/>
    </source>
</evidence>
<keyword evidence="3" id="KW-0813">Transport</keyword>
<evidence type="ECO:0000313" key="27">
    <source>
        <dbReference type="Proteomes" id="UP000078046"/>
    </source>
</evidence>
<proteinExistence type="inferred from homology"/>
<comment type="catalytic activity">
    <reaction evidence="16">
        <text>L-lysyl-L-lysine(out) = L-lysyl-L-lysine(in)</text>
        <dbReference type="Rhea" id="RHEA:79403"/>
        <dbReference type="ChEBI" id="CHEBI:229956"/>
    </reaction>
</comment>
<evidence type="ECO:0000256" key="4">
    <source>
        <dbReference type="ARBA" id="ARBA00022692"/>
    </source>
</evidence>
<dbReference type="InterPro" id="IPR036259">
    <property type="entry name" value="MFS_trans_sf"/>
</dbReference>
<evidence type="ECO:0000256" key="14">
    <source>
        <dbReference type="ARBA" id="ARBA00044898"/>
    </source>
</evidence>
<evidence type="ECO:0000256" key="17">
    <source>
        <dbReference type="ARBA" id="ARBA00044903"/>
    </source>
</evidence>
<keyword evidence="7" id="KW-0458">Lysosome</keyword>
<comment type="catalytic activity">
    <reaction evidence="18">
        <text>L-histidyl-L-alpha-amino acid(out) = L-histidyl-L-alpha-amino acid(in)</text>
        <dbReference type="Rhea" id="RHEA:79379"/>
        <dbReference type="ChEBI" id="CHEBI:229964"/>
    </reaction>
</comment>